<feature type="transmembrane region" description="Helical" evidence="1">
    <location>
        <begin position="337"/>
        <end position="361"/>
    </location>
</feature>
<dbReference type="NCBIfam" id="TIGR00254">
    <property type="entry name" value="GGDEF"/>
    <property type="match status" value="1"/>
</dbReference>
<feature type="signal peptide" evidence="2">
    <location>
        <begin position="1"/>
        <end position="34"/>
    </location>
</feature>
<comment type="caution">
    <text evidence="7">The sequence shown here is derived from an EMBL/GenBank/DDBJ whole genome shotgun (WGS) entry which is preliminary data.</text>
</comment>
<dbReference type="SMART" id="SM00052">
    <property type="entry name" value="EAL"/>
    <property type="match status" value="1"/>
</dbReference>
<reference evidence="7 8" key="1">
    <citation type="submission" date="2018-09" db="EMBL/GenBank/DDBJ databases">
        <authorList>
            <person name="Zhu H."/>
        </authorList>
    </citation>
    <scope>NUCLEOTIDE SEQUENCE [LARGE SCALE GENOMIC DNA]</scope>
    <source>
        <strain evidence="7 8">K1S02-61</strain>
    </source>
</reference>
<evidence type="ECO:0000259" key="3">
    <source>
        <dbReference type="PROSITE" id="PS50112"/>
    </source>
</evidence>
<feature type="chain" id="PRO_5019465324" evidence="2">
    <location>
        <begin position="35"/>
        <end position="788"/>
    </location>
</feature>
<dbReference type="OrthoDB" id="9813903at2"/>
<dbReference type="PANTHER" id="PTHR44757">
    <property type="entry name" value="DIGUANYLATE CYCLASE DGCP"/>
    <property type="match status" value="1"/>
</dbReference>
<dbReference type="InterPro" id="IPR000700">
    <property type="entry name" value="PAS-assoc_C"/>
</dbReference>
<dbReference type="SMART" id="SM00086">
    <property type="entry name" value="PAC"/>
    <property type="match status" value="1"/>
</dbReference>
<dbReference type="PROSITE" id="PS50887">
    <property type="entry name" value="GGDEF"/>
    <property type="match status" value="1"/>
</dbReference>
<evidence type="ECO:0000256" key="1">
    <source>
        <dbReference type="SAM" id="Phobius"/>
    </source>
</evidence>
<evidence type="ECO:0000259" key="4">
    <source>
        <dbReference type="PROSITE" id="PS50113"/>
    </source>
</evidence>
<dbReference type="GO" id="GO:0003824">
    <property type="term" value="F:catalytic activity"/>
    <property type="evidence" value="ECO:0007669"/>
    <property type="project" value="UniProtKB-ARBA"/>
</dbReference>
<evidence type="ECO:0000256" key="2">
    <source>
        <dbReference type="SAM" id="SignalP"/>
    </source>
</evidence>
<evidence type="ECO:0000259" key="5">
    <source>
        <dbReference type="PROSITE" id="PS50883"/>
    </source>
</evidence>
<dbReference type="Pfam" id="PF00563">
    <property type="entry name" value="EAL"/>
    <property type="match status" value="1"/>
</dbReference>
<dbReference type="SMART" id="SM00267">
    <property type="entry name" value="GGDEF"/>
    <property type="match status" value="1"/>
</dbReference>
<gene>
    <name evidence="7" type="ORF">D3872_10630</name>
</gene>
<evidence type="ECO:0000313" key="8">
    <source>
        <dbReference type="Proteomes" id="UP000284006"/>
    </source>
</evidence>
<sequence>MTSLCLADRTIAALANLRRVAVLSLALAALPAQALEQVTLQLKHLHQFQFAGYYAAVEKGYYRDAGLSVRILEGRDGNEPERSVLDGKAEYGVGSSSLLLARLAGKPVVVLGTIFQHSPYVLLLPRRAEGTNLHSIVGTRVMIGSLTDELTQADEVAAYLKKEGIPLSSLLRVDHSFNPLDLADGRVDAMSAYVTNEPDYLDRIGFVYDVFSPRAAGIDFYGDNLFTSEREIAAHPERVKAFRAASLKGWAYAMSHHEEIADLILAKYTRRNDRRHLLFEARQMVPLVQPMLVELGYTNPDRWRHIADIYADLGMLPRNVAFDGFLYRPDPPMHVTWLFRVLAAATAVMLGGAAIHFWLLARERKRARETIRKGERRFRTMFEEAPMGIALIDSATGEFKDVNPRYAQITGRSFDEIRRGSWADFVHPDDAASDVARLGKLGAAAPAGEKATARLLRPDGSVVWIDMSVAAIETESQVHPHHLCMIEDVTEKKKSEAMIWQQANFDTLTQLPNRRMFHDRLEQDIAKSQREGNRTAILFIDLDHFKEVNDTLGHHQGDILLIEAAQRIRSCVRATDTVARLGGDEFTVILAGLDDSGRVAMIAQSILDVLQSPFALGQEQAFVSASIGITLYPDDAAGVGDLLKHADQAMYAAKGAGRNRFSYFTPALQVAALNRMRLTNDLRGAIKGDQLRVYFQPIVHLRSGRIHKAEALVRWQHPQRGLVSPLEFIPLAEASGLINEIGEWMFRESARWARRWRNEHHPDFQVSVNQSPLEFQREAEGYERWFEH</sequence>
<dbReference type="InterPro" id="IPR029787">
    <property type="entry name" value="Nucleotide_cyclase"/>
</dbReference>
<dbReference type="Gene3D" id="3.30.70.270">
    <property type="match status" value="1"/>
</dbReference>
<dbReference type="FunFam" id="3.30.70.270:FF:000001">
    <property type="entry name" value="Diguanylate cyclase domain protein"/>
    <property type="match status" value="1"/>
</dbReference>
<accession>A0A418XW25</accession>
<dbReference type="PROSITE" id="PS50112">
    <property type="entry name" value="PAS"/>
    <property type="match status" value="1"/>
</dbReference>
<dbReference type="SUPFAM" id="SSF141868">
    <property type="entry name" value="EAL domain-like"/>
    <property type="match status" value="1"/>
</dbReference>
<dbReference type="InterPro" id="IPR001610">
    <property type="entry name" value="PAC"/>
</dbReference>
<dbReference type="SMART" id="SM00091">
    <property type="entry name" value="PAS"/>
    <property type="match status" value="1"/>
</dbReference>
<dbReference type="InterPro" id="IPR000160">
    <property type="entry name" value="GGDEF_dom"/>
</dbReference>
<feature type="domain" description="PAS" evidence="3">
    <location>
        <begin position="374"/>
        <end position="430"/>
    </location>
</feature>
<dbReference type="RefSeq" id="WP_119810753.1">
    <property type="nucleotide sequence ID" value="NZ_QYUP01000104.1"/>
</dbReference>
<dbReference type="CDD" id="cd01948">
    <property type="entry name" value="EAL"/>
    <property type="match status" value="1"/>
</dbReference>
<dbReference type="SUPFAM" id="SSF55073">
    <property type="entry name" value="Nucleotide cyclase"/>
    <property type="match status" value="1"/>
</dbReference>
<feature type="domain" description="GGDEF" evidence="6">
    <location>
        <begin position="533"/>
        <end position="666"/>
    </location>
</feature>
<dbReference type="AlphaFoldDB" id="A0A418XW25"/>
<name>A0A418XW25_9BURK</name>
<evidence type="ECO:0000259" key="6">
    <source>
        <dbReference type="PROSITE" id="PS50887"/>
    </source>
</evidence>
<dbReference type="InterPro" id="IPR035919">
    <property type="entry name" value="EAL_sf"/>
</dbReference>
<dbReference type="InterPro" id="IPR001633">
    <property type="entry name" value="EAL_dom"/>
</dbReference>
<dbReference type="SUPFAM" id="SSF55785">
    <property type="entry name" value="PYP-like sensor domain (PAS domain)"/>
    <property type="match status" value="1"/>
</dbReference>
<dbReference type="Pfam" id="PF09084">
    <property type="entry name" value="NMT1"/>
    <property type="match status" value="1"/>
</dbReference>
<dbReference type="PROSITE" id="PS50113">
    <property type="entry name" value="PAC"/>
    <property type="match status" value="1"/>
</dbReference>
<dbReference type="SUPFAM" id="SSF53850">
    <property type="entry name" value="Periplasmic binding protein-like II"/>
    <property type="match status" value="1"/>
</dbReference>
<protein>
    <submittedName>
        <fullName evidence="7">Diguanylate cyclase</fullName>
    </submittedName>
</protein>
<keyword evidence="1" id="KW-0472">Membrane</keyword>
<dbReference type="Pfam" id="PF00990">
    <property type="entry name" value="GGDEF"/>
    <property type="match status" value="1"/>
</dbReference>
<dbReference type="CDD" id="cd01949">
    <property type="entry name" value="GGDEF"/>
    <property type="match status" value="1"/>
</dbReference>
<dbReference type="InterPro" id="IPR000014">
    <property type="entry name" value="PAS"/>
</dbReference>
<dbReference type="Proteomes" id="UP000284006">
    <property type="component" value="Unassembled WGS sequence"/>
</dbReference>
<dbReference type="Gene3D" id="3.30.450.20">
    <property type="entry name" value="PAS domain"/>
    <property type="match status" value="1"/>
</dbReference>
<dbReference type="NCBIfam" id="TIGR00229">
    <property type="entry name" value="sensory_box"/>
    <property type="match status" value="1"/>
</dbReference>
<dbReference type="EMBL" id="QYUP01000104">
    <property type="protein sequence ID" value="RJG16949.1"/>
    <property type="molecule type" value="Genomic_DNA"/>
</dbReference>
<dbReference type="Gene3D" id="3.40.190.10">
    <property type="entry name" value="Periplasmic binding protein-like II"/>
    <property type="match status" value="2"/>
</dbReference>
<proteinExistence type="predicted"/>
<evidence type="ECO:0000313" key="7">
    <source>
        <dbReference type="EMBL" id="RJG16949.1"/>
    </source>
</evidence>
<dbReference type="InterPro" id="IPR043128">
    <property type="entry name" value="Rev_trsase/Diguanyl_cyclase"/>
</dbReference>
<keyword evidence="1" id="KW-1133">Transmembrane helix</keyword>
<dbReference type="Gene3D" id="3.20.20.450">
    <property type="entry name" value="EAL domain"/>
    <property type="match status" value="1"/>
</dbReference>
<keyword evidence="2" id="KW-0732">Signal</keyword>
<keyword evidence="1" id="KW-0812">Transmembrane</keyword>
<feature type="domain" description="EAL" evidence="5">
    <location>
        <begin position="675"/>
        <end position="788"/>
    </location>
</feature>
<dbReference type="PANTHER" id="PTHR44757:SF2">
    <property type="entry name" value="BIOFILM ARCHITECTURE MAINTENANCE PROTEIN MBAA"/>
    <property type="match status" value="1"/>
</dbReference>
<dbReference type="InterPro" id="IPR052155">
    <property type="entry name" value="Biofilm_reg_signaling"/>
</dbReference>
<organism evidence="7 8">
    <name type="scientific">Massilia cavernae</name>
    <dbReference type="NCBI Taxonomy" id="2320864"/>
    <lineage>
        <taxon>Bacteria</taxon>
        <taxon>Pseudomonadati</taxon>
        <taxon>Pseudomonadota</taxon>
        <taxon>Betaproteobacteria</taxon>
        <taxon>Burkholderiales</taxon>
        <taxon>Oxalobacteraceae</taxon>
        <taxon>Telluria group</taxon>
        <taxon>Massilia</taxon>
    </lineage>
</organism>
<dbReference type="InterPro" id="IPR015168">
    <property type="entry name" value="SsuA/THI5"/>
</dbReference>
<feature type="domain" description="PAC" evidence="4">
    <location>
        <begin position="449"/>
        <end position="501"/>
    </location>
</feature>
<dbReference type="Pfam" id="PF13426">
    <property type="entry name" value="PAS_9"/>
    <property type="match status" value="1"/>
</dbReference>
<keyword evidence="8" id="KW-1185">Reference proteome</keyword>
<dbReference type="InterPro" id="IPR035965">
    <property type="entry name" value="PAS-like_dom_sf"/>
</dbReference>
<dbReference type="PROSITE" id="PS50883">
    <property type="entry name" value="EAL"/>
    <property type="match status" value="1"/>
</dbReference>
<dbReference type="CDD" id="cd00130">
    <property type="entry name" value="PAS"/>
    <property type="match status" value="1"/>
</dbReference>
<feature type="non-terminal residue" evidence="7">
    <location>
        <position position="788"/>
    </location>
</feature>